<name>A0ABV4BHH1_9GAMM</name>
<evidence type="ECO:0000259" key="15">
    <source>
        <dbReference type="Pfam" id="PF00556"/>
    </source>
</evidence>
<reference evidence="16 17" key="1">
    <citation type="submission" date="2024-05" db="EMBL/GenBank/DDBJ databases">
        <title>Genome Sequence and Characterization of the New Strain Purple Sulfur Bacterium of Genus Thioalkalicoccus.</title>
        <authorList>
            <person name="Bryantseva I.A."/>
            <person name="Kyndt J.A."/>
            <person name="Imhoff J.F."/>
        </authorList>
    </citation>
    <scope>NUCLEOTIDE SEQUENCE [LARGE SCALE GENOMIC DNA]</scope>
    <source>
        <strain evidence="16 17">Um2</strain>
    </source>
</reference>
<dbReference type="EMBL" id="JBDKXB010000035">
    <property type="protein sequence ID" value="MEY6433981.1"/>
    <property type="molecule type" value="Genomic_DNA"/>
</dbReference>
<feature type="transmembrane region" description="Helical" evidence="14">
    <location>
        <begin position="30"/>
        <end position="49"/>
    </location>
</feature>
<comment type="subcellular location">
    <subcellularLocation>
        <location evidence="2">Cell membrane</location>
    </subcellularLocation>
</comment>
<keyword evidence="9" id="KW-0076">Bacteriochlorophyll</keyword>
<dbReference type="InterPro" id="IPR000066">
    <property type="entry name" value="Antenna_a/b"/>
</dbReference>
<evidence type="ECO:0000256" key="9">
    <source>
        <dbReference type="ARBA" id="ARBA00022956"/>
    </source>
</evidence>
<keyword evidence="5" id="KW-0042">Antenna complex</keyword>
<keyword evidence="13" id="KW-0437">Light-harvesting polypeptide</keyword>
<keyword evidence="10 14" id="KW-1133">Transmembrane helix</keyword>
<keyword evidence="7" id="KW-0479">Metal-binding</keyword>
<evidence type="ECO:0000313" key="17">
    <source>
        <dbReference type="Proteomes" id="UP001564408"/>
    </source>
</evidence>
<protein>
    <submittedName>
        <fullName evidence="16">Light-harvesting antenna LH1, alpha subunit</fullName>
    </submittedName>
</protein>
<evidence type="ECO:0000256" key="10">
    <source>
        <dbReference type="ARBA" id="ARBA00022989"/>
    </source>
</evidence>
<accession>A0ABV4BHH1</accession>
<dbReference type="InterPro" id="IPR018332">
    <property type="entry name" value="Antenna_alpha"/>
</dbReference>
<evidence type="ECO:0000256" key="12">
    <source>
        <dbReference type="ARBA" id="ARBA00023136"/>
    </source>
</evidence>
<dbReference type="InterPro" id="IPR035889">
    <property type="entry name" value="Light-harvesting_complex"/>
</dbReference>
<keyword evidence="4" id="KW-0148">Chlorophyll</keyword>
<evidence type="ECO:0000256" key="11">
    <source>
        <dbReference type="ARBA" id="ARBA00022991"/>
    </source>
</evidence>
<evidence type="ECO:0000256" key="14">
    <source>
        <dbReference type="SAM" id="Phobius"/>
    </source>
</evidence>
<evidence type="ECO:0000256" key="8">
    <source>
        <dbReference type="ARBA" id="ARBA00022842"/>
    </source>
</evidence>
<evidence type="ECO:0000256" key="1">
    <source>
        <dbReference type="ARBA" id="ARBA00002455"/>
    </source>
</evidence>
<evidence type="ECO:0000256" key="5">
    <source>
        <dbReference type="ARBA" id="ARBA00022549"/>
    </source>
</evidence>
<dbReference type="Gene3D" id="4.10.220.20">
    <property type="entry name" value="Light-harvesting complex"/>
    <property type="match status" value="1"/>
</dbReference>
<keyword evidence="11" id="KW-0157">Chromophore</keyword>
<evidence type="ECO:0000256" key="4">
    <source>
        <dbReference type="ARBA" id="ARBA00022494"/>
    </source>
</evidence>
<keyword evidence="3" id="KW-1003">Cell membrane</keyword>
<evidence type="ECO:0000256" key="3">
    <source>
        <dbReference type="ARBA" id="ARBA00022475"/>
    </source>
</evidence>
<keyword evidence="6 14" id="KW-0812">Transmembrane</keyword>
<evidence type="ECO:0000256" key="2">
    <source>
        <dbReference type="ARBA" id="ARBA00004236"/>
    </source>
</evidence>
<evidence type="ECO:0000256" key="7">
    <source>
        <dbReference type="ARBA" id="ARBA00022723"/>
    </source>
</evidence>
<organism evidence="16 17">
    <name type="scientific">Thioalkalicoccus limnaeus</name>
    <dbReference type="NCBI Taxonomy" id="120681"/>
    <lineage>
        <taxon>Bacteria</taxon>
        <taxon>Pseudomonadati</taxon>
        <taxon>Pseudomonadota</taxon>
        <taxon>Gammaproteobacteria</taxon>
        <taxon>Chromatiales</taxon>
        <taxon>Chromatiaceae</taxon>
        <taxon>Thioalkalicoccus</taxon>
    </lineage>
</organism>
<comment type="caution">
    <text evidence="16">The sequence shown here is derived from an EMBL/GenBank/DDBJ whole genome shotgun (WGS) entry which is preliminary data.</text>
</comment>
<sequence>MNTTLTKGDLKRPQDGTYRIWKILDPARTLWFLTWFLIFLGLLIHILLFKSDDLNWHTDGRPIPLKAAAAYERAQQGLPY</sequence>
<dbReference type="NCBIfam" id="NF040861">
    <property type="entry name" value="pufA_517_ASD"/>
    <property type="match status" value="1"/>
</dbReference>
<dbReference type="Pfam" id="PF00556">
    <property type="entry name" value="LHC"/>
    <property type="match status" value="1"/>
</dbReference>
<evidence type="ECO:0000313" key="16">
    <source>
        <dbReference type="EMBL" id="MEY6433981.1"/>
    </source>
</evidence>
<keyword evidence="12 14" id="KW-0472">Membrane</keyword>
<comment type="function">
    <text evidence="1">Antenna complexes are light-harvesting systems, which transfer the excitation energy to the reaction centers.</text>
</comment>
<keyword evidence="17" id="KW-1185">Reference proteome</keyword>
<gene>
    <name evidence="16" type="primary">pufA</name>
    <name evidence="16" type="ORF">ABC977_16370</name>
</gene>
<evidence type="ECO:0000256" key="6">
    <source>
        <dbReference type="ARBA" id="ARBA00022692"/>
    </source>
</evidence>
<dbReference type="RefSeq" id="WP_369668365.1">
    <property type="nucleotide sequence ID" value="NZ_JBDKXB010000035.1"/>
</dbReference>
<keyword evidence="8" id="KW-0460">Magnesium</keyword>
<feature type="domain" description="Antenna complex alpha/beta subunit" evidence="15">
    <location>
        <begin position="18"/>
        <end position="57"/>
    </location>
</feature>
<proteinExistence type="predicted"/>
<evidence type="ECO:0000256" key="13">
    <source>
        <dbReference type="ARBA" id="ARBA00023243"/>
    </source>
</evidence>
<dbReference type="Proteomes" id="UP001564408">
    <property type="component" value="Unassembled WGS sequence"/>
</dbReference>
<dbReference type="SUPFAM" id="SSF56918">
    <property type="entry name" value="Light-harvesting complex subunits"/>
    <property type="match status" value="1"/>
</dbReference>